<dbReference type="InterPro" id="IPR013149">
    <property type="entry name" value="ADH-like_C"/>
</dbReference>
<dbReference type="InterPro" id="IPR013154">
    <property type="entry name" value="ADH-like_N"/>
</dbReference>
<dbReference type="SUPFAM" id="SSF50129">
    <property type="entry name" value="GroES-like"/>
    <property type="match status" value="1"/>
</dbReference>
<dbReference type="RefSeq" id="WP_079604840.1">
    <property type="nucleotide sequence ID" value="NZ_LT670817.1"/>
</dbReference>
<dbReference type="GO" id="GO:0070402">
    <property type="term" value="F:NADPH binding"/>
    <property type="evidence" value="ECO:0007669"/>
    <property type="project" value="TreeGrafter"/>
</dbReference>
<reference evidence="4 5" key="1">
    <citation type="submission" date="2016-11" db="EMBL/GenBank/DDBJ databases">
        <authorList>
            <person name="Jaros S."/>
            <person name="Januszkiewicz K."/>
            <person name="Wedrychowicz H."/>
        </authorList>
    </citation>
    <scope>NUCLEOTIDE SEQUENCE [LARGE SCALE GENOMIC DNA]</scope>
    <source>
        <strain evidence="4 5">GAS138</strain>
    </source>
</reference>
<dbReference type="CDD" id="cd05286">
    <property type="entry name" value="QOR2"/>
    <property type="match status" value="1"/>
</dbReference>
<dbReference type="InterPro" id="IPR047618">
    <property type="entry name" value="QOR-like"/>
</dbReference>
<dbReference type="SUPFAM" id="SSF51735">
    <property type="entry name" value="NAD(P)-binding Rossmann-fold domains"/>
    <property type="match status" value="1"/>
</dbReference>
<dbReference type="PANTHER" id="PTHR48106">
    <property type="entry name" value="QUINONE OXIDOREDUCTASE PIG3-RELATED"/>
    <property type="match status" value="1"/>
</dbReference>
<dbReference type="PANTHER" id="PTHR48106:SF13">
    <property type="entry name" value="QUINONE OXIDOREDUCTASE-RELATED"/>
    <property type="match status" value="1"/>
</dbReference>
<accession>A0A1M5W9R0</accession>
<dbReference type="AlphaFoldDB" id="A0A1M5W9R0"/>
<evidence type="ECO:0000313" key="5">
    <source>
        <dbReference type="Proteomes" id="UP000189796"/>
    </source>
</evidence>
<dbReference type="InterPro" id="IPR011032">
    <property type="entry name" value="GroES-like_sf"/>
</dbReference>
<dbReference type="Proteomes" id="UP000189796">
    <property type="component" value="Chromosome I"/>
</dbReference>
<dbReference type="InterPro" id="IPR036291">
    <property type="entry name" value="NAD(P)-bd_dom_sf"/>
</dbReference>
<sequence>MRAISIEAFGGPEVCRLTDAAEPRPAAGEVTVHLAYAGVNFMDIYMRNGTYARSHTYKTPLPMTIGMEGAGTVTALGDGVTGHAIGDRVGFCLVRGSYAEAINVPAWKAVPIPLAVPLPVAAALMLQGSTAHYLSHSAFPLAPGHTCLIHAGAGGVGQLLIQLARARGARVLTTVGNEDKASIARTCGADETILYRQTDFREEVMRHTDGRGVDVVYDSVGRDTIHGSIRSLKKRGMCILFGASSGVVPSIEPIELAEAGSVFFTRPHLADYMSDAEEIRGRSNDLFRLLASGGLHVAIDREFPLAEACDAHVYLEAGQSRGKLLLRTEGQFG</sequence>
<dbReference type="EMBL" id="LT670817">
    <property type="protein sequence ID" value="SHH84210.1"/>
    <property type="molecule type" value="Genomic_DNA"/>
</dbReference>
<name>A0A1M5W9R0_9BRAD</name>
<keyword evidence="2" id="KW-0560">Oxidoreductase</keyword>
<dbReference type="Pfam" id="PF08240">
    <property type="entry name" value="ADH_N"/>
    <property type="match status" value="1"/>
</dbReference>
<dbReference type="GO" id="GO:0003960">
    <property type="term" value="F:quinone reductase (NADPH) activity"/>
    <property type="evidence" value="ECO:0007669"/>
    <property type="project" value="InterPro"/>
</dbReference>
<keyword evidence="1" id="KW-0521">NADP</keyword>
<dbReference type="Gene3D" id="3.40.50.720">
    <property type="entry name" value="NAD(P)-binding Rossmann-like Domain"/>
    <property type="match status" value="1"/>
</dbReference>
<organism evidence="4 5">
    <name type="scientific">Bradyrhizobium erythrophlei</name>
    <dbReference type="NCBI Taxonomy" id="1437360"/>
    <lineage>
        <taxon>Bacteria</taxon>
        <taxon>Pseudomonadati</taxon>
        <taxon>Pseudomonadota</taxon>
        <taxon>Alphaproteobacteria</taxon>
        <taxon>Hyphomicrobiales</taxon>
        <taxon>Nitrobacteraceae</taxon>
        <taxon>Bradyrhizobium</taxon>
    </lineage>
</organism>
<dbReference type="Gene3D" id="3.90.180.10">
    <property type="entry name" value="Medium-chain alcohol dehydrogenases, catalytic domain"/>
    <property type="match status" value="1"/>
</dbReference>
<dbReference type="InterPro" id="IPR002364">
    <property type="entry name" value="Quin_OxRdtase/zeta-crystal_CS"/>
</dbReference>
<feature type="domain" description="Enoyl reductase (ER)" evidence="3">
    <location>
        <begin position="10"/>
        <end position="326"/>
    </location>
</feature>
<evidence type="ECO:0000256" key="1">
    <source>
        <dbReference type="ARBA" id="ARBA00022857"/>
    </source>
</evidence>
<evidence type="ECO:0000256" key="2">
    <source>
        <dbReference type="ARBA" id="ARBA00023002"/>
    </source>
</evidence>
<dbReference type="InterPro" id="IPR020843">
    <property type="entry name" value="ER"/>
</dbReference>
<dbReference type="GO" id="GO:0008270">
    <property type="term" value="F:zinc ion binding"/>
    <property type="evidence" value="ECO:0007669"/>
    <property type="project" value="InterPro"/>
</dbReference>
<dbReference type="OrthoDB" id="9788224at2"/>
<gene>
    <name evidence="4" type="ORF">SAMN05443248_6435</name>
</gene>
<evidence type="ECO:0000313" key="4">
    <source>
        <dbReference type="EMBL" id="SHH84210.1"/>
    </source>
</evidence>
<dbReference type="Pfam" id="PF00107">
    <property type="entry name" value="ADH_zinc_N"/>
    <property type="match status" value="1"/>
</dbReference>
<dbReference type="GO" id="GO:0035925">
    <property type="term" value="F:mRNA 3'-UTR AU-rich region binding"/>
    <property type="evidence" value="ECO:0007669"/>
    <property type="project" value="TreeGrafter"/>
</dbReference>
<dbReference type="SMART" id="SM00829">
    <property type="entry name" value="PKS_ER"/>
    <property type="match status" value="1"/>
</dbReference>
<dbReference type="GO" id="GO:0005829">
    <property type="term" value="C:cytosol"/>
    <property type="evidence" value="ECO:0007669"/>
    <property type="project" value="TreeGrafter"/>
</dbReference>
<proteinExistence type="predicted"/>
<dbReference type="FunFam" id="3.40.50.720:FF:000053">
    <property type="entry name" value="Quinone oxidoreductase 1"/>
    <property type="match status" value="1"/>
</dbReference>
<dbReference type="PROSITE" id="PS01162">
    <property type="entry name" value="QOR_ZETA_CRYSTAL"/>
    <property type="match status" value="1"/>
</dbReference>
<evidence type="ECO:0000259" key="3">
    <source>
        <dbReference type="SMART" id="SM00829"/>
    </source>
</evidence>
<protein>
    <submittedName>
        <fullName evidence="4">NADPH2:quinone reductase</fullName>
    </submittedName>
</protein>